<dbReference type="EMBL" id="BARS01019101">
    <property type="protein sequence ID" value="GAF87380.1"/>
    <property type="molecule type" value="Genomic_DNA"/>
</dbReference>
<protein>
    <recommendedName>
        <fullName evidence="13">HMA domain-containing protein</fullName>
    </recommendedName>
</protein>
<dbReference type="Pfam" id="PF00702">
    <property type="entry name" value="Hydrolase"/>
    <property type="match status" value="1"/>
</dbReference>
<evidence type="ECO:0000256" key="8">
    <source>
        <dbReference type="ARBA" id="ARBA00022989"/>
    </source>
</evidence>
<evidence type="ECO:0008006" key="13">
    <source>
        <dbReference type="Google" id="ProtNLM"/>
    </source>
</evidence>
<keyword evidence="6" id="KW-0460">Magnesium</keyword>
<feature type="non-terminal residue" evidence="12">
    <location>
        <position position="1"/>
    </location>
</feature>
<keyword evidence="7" id="KW-1278">Translocase</keyword>
<evidence type="ECO:0000256" key="10">
    <source>
        <dbReference type="ARBA" id="ARBA00023136"/>
    </source>
</evidence>
<dbReference type="Gene3D" id="3.40.50.1000">
    <property type="entry name" value="HAD superfamily/HAD-like"/>
    <property type="match status" value="1"/>
</dbReference>
<feature type="non-terminal residue" evidence="12">
    <location>
        <position position="275"/>
    </location>
</feature>
<evidence type="ECO:0000313" key="12">
    <source>
        <dbReference type="EMBL" id="GAF87380.1"/>
    </source>
</evidence>
<comment type="subcellular location">
    <subcellularLocation>
        <location evidence="1">Cell membrane</location>
        <topology evidence="1">Multi-pass membrane protein</topology>
    </subcellularLocation>
</comment>
<evidence type="ECO:0000256" key="11">
    <source>
        <dbReference type="SAM" id="Phobius"/>
    </source>
</evidence>
<proteinExistence type="predicted"/>
<feature type="transmembrane region" description="Helical" evidence="11">
    <location>
        <begin position="12"/>
        <end position="36"/>
    </location>
</feature>
<dbReference type="SUPFAM" id="SSF56784">
    <property type="entry name" value="HAD-like"/>
    <property type="match status" value="1"/>
</dbReference>
<dbReference type="GO" id="GO:0055070">
    <property type="term" value="P:copper ion homeostasis"/>
    <property type="evidence" value="ECO:0007669"/>
    <property type="project" value="TreeGrafter"/>
</dbReference>
<dbReference type="Gene3D" id="3.40.1110.10">
    <property type="entry name" value="Calcium-transporting ATPase, cytoplasmic domain N"/>
    <property type="match status" value="1"/>
</dbReference>
<dbReference type="GO" id="GO:0005507">
    <property type="term" value="F:copper ion binding"/>
    <property type="evidence" value="ECO:0007669"/>
    <property type="project" value="TreeGrafter"/>
</dbReference>
<dbReference type="InterPro" id="IPR023298">
    <property type="entry name" value="ATPase_P-typ_TM_dom_sf"/>
</dbReference>
<evidence type="ECO:0000256" key="4">
    <source>
        <dbReference type="ARBA" id="ARBA00022553"/>
    </source>
</evidence>
<evidence type="ECO:0000256" key="3">
    <source>
        <dbReference type="ARBA" id="ARBA00022475"/>
    </source>
</evidence>
<reference evidence="12" key="1">
    <citation type="journal article" date="2014" name="Front. Microbiol.">
        <title>High frequency of phylogenetically diverse reductive dehalogenase-homologous genes in deep subseafloor sedimentary metagenomes.</title>
        <authorList>
            <person name="Kawai M."/>
            <person name="Futagami T."/>
            <person name="Toyoda A."/>
            <person name="Takaki Y."/>
            <person name="Nishi S."/>
            <person name="Hori S."/>
            <person name="Arai W."/>
            <person name="Tsubouchi T."/>
            <person name="Morono Y."/>
            <person name="Uchiyama I."/>
            <person name="Ito T."/>
            <person name="Fujiyama A."/>
            <person name="Inagaki F."/>
            <person name="Takami H."/>
        </authorList>
    </citation>
    <scope>NUCLEOTIDE SEQUENCE</scope>
    <source>
        <strain evidence="12">Expedition CK06-06</strain>
    </source>
</reference>
<organism evidence="12">
    <name type="scientific">marine sediment metagenome</name>
    <dbReference type="NCBI Taxonomy" id="412755"/>
    <lineage>
        <taxon>unclassified sequences</taxon>
        <taxon>metagenomes</taxon>
        <taxon>ecological metagenomes</taxon>
    </lineage>
</organism>
<evidence type="ECO:0000256" key="5">
    <source>
        <dbReference type="ARBA" id="ARBA00022692"/>
    </source>
</evidence>
<dbReference type="GO" id="GO:0043682">
    <property type="term" value="F:P-type divalent copper transporter activity"/>
    <property type="evidence" value="ECO:0007669"/>
    <property type="project" value="TreeGrafter"/>
</dbReference>
<evidence type="ECO:0000256" key="6">
    <source>
        <dbReference type="ARBA" id="ARBA00022842"/>
    </source>
</evidence>
<evidence type="ECO:0000256" key="2">
    <source>
        <dbReference type="ARBA" id="ARBA00022448"/>
    </source>
</evidence>
<dbReference type="PANTHER" id="PTHR43520">
    <property type="entry name" value="ATP7, ISOFORM B"/>
    <property type="match status" value="1"/>
</dbReference>
<dbReference type="InterPro" id="IPR023214">
    <property type="entry name" value="HAD_sf"/>
</dbReference>
<comment type="caution">
    <text evidence="12">The sequence shown here is derived from an EMBL/GenBank/DDBJ whole genome shotgun (WGS) entry which is preliminary data.</text>
</comment>
<dbReference type="InterPro" id="IPR018303">
    <property type="entry name" value="ATPase_P-typ_P_site"/>
</dbReference>
<dbReference type="GO" id="GO:0005886">
    <property type="term" value="C:plasma membrane"/>
    <property type="evidence" value="ECO:0007669"/>
    <property type="project" value="UniProtKB-SubCell"/>
</dbReference>
<dbReference type="GO" id="GO:0016887">
    <property type="term" value="F:ATP hydrolysis activity"/>
    <property type="evidence" value="ECO:0007669"/>
    <property type="project" value="InterPro"/>
</dbReference>
<keyword evidence="2" id="KW-0813">Transport</keyword>
<dbReference type="PANTHER" id="PTHR43520:SF5">
    <property type="entry name" value="CATION-TRANSPORTING P-TYPE ATPASE-RELATED"/>
    <property type="match status" value="1"/>
</dbReference>
<keyword evidence="8 11" id="KW-1133">Transmembrane helix</keyword>
<keyword evidence="10 11" id="KW-0472">Membrane</keyword>
<dbReference type="NCBIfam" id="TIGR01494">
    <property type="entry name" value="ATPase_P-type"/>
    <property type="match status" value="1"/>
</dbReference>
<name>X0UFT8_9ZZZZ</name>
<dbReference type="SUPFAM" id="SSF81665">
    <property type="entry name" value="Calcium ATPase, transmembrane domain M"/>
    <property type="match status" value="1"/>
</dbReference>
<feature type="transmembrane region" description="Helical" evidence="11">
    <location>
        <begin position="42"/>
        <end position="65"/>
    </location>
</feature>
<evidence type="ECO:0000256" key="1">
    <source>
        <dbReference type="ARBA" id="ARBA00004651"/>
    </source>
</evidence>
<evidence type="ECO:0000256" key="9">
    <source>
        <dbReference type="ARBA" id="ARBA00023065"/>
    </source>
</evidence>
<gene>
    <name evidence="12" type="ORF">S01H1_30991</name>
</gene>
<keyword evidence="9" id="KW-0406">Ion transport</keyword>
<dbReference type="GO" id="GO:0005524">
    <property type="term" value="F:ATP binding"/>
    <property type="evidence" value="ECO:0007669"/>
    <property type="project" value="InterPro"/>
</dbReference>
<sequence>AEFALIEGKTDVILQWFVPVILVLAAATGIVCRFIGLSLEAAILRAVTVMVISCPCALGIAIPLARVAGISIAGKKGILVRDFNAFEMARRITAVVFDKTGTVTRGHWALQEIIAFAPFDEDRAFEMAAGLEKNSDHFIGREIMRQAQRKNIQPAAVNDIRTEENGVVGHFDGNIIKIGSADFLHDTISDFKPLSGSGHLQREPKYSYVFMSSADQPAAIFVFGDTIRNGAKTTVEKLHNRGFQIALVSGDGNETTRAIAKDIGIHDAYGGRMPN</sequence>
<dbReference type="InterPro" id="IPR023299">
    <property type="entry name" value="ATPase_P-typ_cyto_dom_N"/>
</dbReference>
<keyword evidence="4" id="KW-0597">Phosphoprotein</keyword>
<evidence type="ECO:0000256" key="7">
    <source>
        <dbReference type="ARBA" id="ARBA00022967"/>
    </source>
</evidence>
<accession>X0UFT8</accession>
<dbReference type="InterPro" id="IPR001757">
    <property type="entry name" value="P_typ_ATPase"/>
</dbReference>
<keyword evidence="3" id="KW-1003">Cell membrane</keyword>
<keyword evidence="5 11" id="KW-0812">Transmembrane</keyword>
<dbReference type="PROSITE" id="PS00154">
    <property type="entry name" value="ATPASE_E1_E2"/>
    <property type="match status" value="1"/>
</dbReference>
<dbReference type="AlphaFoldDB" id="X0UFT8"/>
<dbReference type="InterPro" id="IPR036412">
    <property type="entry name" value="HAD-like_sf"/>
</dbReference>